<dbReference type="CDD" id="cd01167">
    <property type="entry name" value="bac_FRK"/>
    <property type="match status" value="1"/>
</dbReference>
<dbReference type="Pfam" id="PF00294">
    <property type="entry name" value="PfkB"/>
    <property type="match status" value="1"/>
</dbReference>
<dbReference type="InterPro" id="IPR029056">
    <property type="entry name" value="Ribokinase-like"/>
</dbReference>
<dbReference type="PANTHER" id="PTHR43085:SF1">
    <property type="entry name" value="PSEUDOURIDINE KINASE-RELATED"/>
    <property type="match status" value="1"/>
</dbReference>
<gene>
    <name evidence="7" type="ORF">INR99_15185</name>
</gene>
<sequence length="316" mass="33888">MTFPRFIAAGEALTDLIRGDGDSWHAKVGGATWNVARVMAKLGIPSAFAGAVSKDCFGDELVAASRAAGLDLRFLQQNAHSPLLAVVHQTNPPAYFFVGDDGADLHFDPAQLPAGWLSRDIWLHFGGISLARPKLANTLLQLARDARAIGARISFDPNFRVLMDEAYDPVLREMTQLADVIKVSDEDLRGLFRTDDEARAFATLRSWNPQAMYLYTRGAAGASLCHGDAHWQQTPPAMDVVDTVGAGDASMGGLIWSLLLHSEADGATHLRHAVAAGSLACTREGANPPEVGELASLVKQMQVNHGLSILQKSNLG</sequence>
<dbReference type="InterPro" id="IPR050306">
    <property type="entry name" value="PfkB_Carbo_kinase"/>
</dbReference>
<proteinExistence type="inferred from homology"/>
<evidence type="ECO:0000256" key="4">
    <source>
        <dbReference type="ARBA" id="ARBA00022777"/>
    </source>
</evidence>
<dbReference type="InterPro" id="IPR011611">
    <property type="entry name" value="PfkB_dom"/>
</dbReference>
<keyword evidence="5" id="KW-0067">ATP-binding</keyword>
<reference evidence="7 8" key="1">
    <citation type="submission" date="2020-10" db="EMBL/GenBank/DDBJ databases">
        <title>The genome sequence of Chitinilyticum litopenaei 4Y14.</title>
        <authorList>
            <person name="Liu Y."/>
        </authorList>
    </citation>
    <scope>NUCLEOTIDE SEQUENCE [LARGE SCALE GENOMIC DNA]</scope>
    <source>
        <strain evidence="7 8">4Y14</strain>
    </source>
</reference>
<dbReference type="InterPro" id="IPR002173">
    <property type="entry name" value="Carboh/pur_kinase_PfkB_CS"/>
</dbReference>
<accession>A0A8J7KBX5</accession>
<dbReference type="EMBL" id="JADFUA010000012">
    <property type="protein sequence ID" value="MBE9610684.1"/>
    <property type="molecule type" value="Genomic_DNA"/>
</dbReference>
<evidence type="ECO:0000256" key="1">
    <source>
        <dbReference type="ARBA" id="ARBA00010688"/>
    </source>
</evidence>
<evidence type="ECO:0000313" key="7">
    <source>
        <dbReference type="EMBL" id="MBE9610684.1"/>
    </source>
</evidence>
<dbReference type="Gene3D" id="3.40.1190.20">
    <property type="match status" value="1"/>
</dbReference>
<dbReference type="PROSITE" id="PS00584">
    <property type="entry name" value="PFKB_KINASES_2"/>
    <property type="match status" value="1"/>
</dbReference>
<feature type="domain" description="Carbohydrate kinase PfkB" evidence="6">
    <location>
        <begin position="21"/>
        <end position="289"/>
    </location>
</feature>
<keyword evidence="2" id="KW-0808">Transferase</keyword>
<keyword evidence="8" id="KW-1185">Reference proteome</keyword>
<dbReference type="AlphaFoldDB" id="A0A8J7KBX5"/>
<dbReference type="SUPFAM" id="SSF53613">
    <property type="entry name" value="Ribokinase-like"/>
    <property type="match status" value="1"/>
</dbReference>
<dbReference type="RefSeq" id="WP_194117234.1">
    <property type="nucleotide sequence ID" value="NZ_JADFUA010000012.1"/>
</dbReference>
<evidence type="ECO:0000256" key="2">
    <source>
        <dbReference type="ARBA" id="ARBA00022679"/>
    </source>
</evidence>
<dbReference type="GO" id="GO:0016301">
    <property type="term" value="F:kinase activity"/>
    <property type="evidence" value="ECO:0007669"/>
    <property type="project" value="UniProtKB-KW"/>
</dbReference>
<evidence type="ECO:0000256" key="3">
    <source>
        <dbReference type="ARBA" id="ARBA00022741"/>
    </source>
</evidence>
<protein>
    <submittedName>
        <fullName evidence="7">Carbohydrate kinase</fullName>
    </submittedName>
</protein>
<dbReference type="PANTHER" id="PTHR43085">
    <property type="entry name" value="HEXOKINASE FAMILY MEMBER"/>
    <property type="match status" value="1"/>
</dbReference>
<comment type="similarity">
    <text evidence="1">Belongs to the carbohydrate kinase PfkB family.</text>
</comment>
<keyword evidence="3" id="KW-0547">Nucleotide-binding</keyword>
<dbReference type="Proteomes" id="UP000604481">
    <property type="component" value="Unassembled WGS sequence"/>
</dbReference>
<organism evidence="7 8">
    <name type="scientific">Chitinilyticum piscinae</name>
    <dbReference type="NCBI Taxonomy" id="2866724"/>
    <lineage>
        <taxon>Bacteria</taxon>
        <taxon>Pseudomonadati</taxon>
        <taxon>Pseudomonadota</taxon>
        <taxon>Betaproteobacteria</taxon>
        <taxon>Neisseriales</taxon>
        <taxon>Chitinibacteraceae</taxon>
        <taxon>Chitinilyticum</taxon>
    </lineage>
</organism>
<evidence type="ECO:0000259" key="6">
    <source>
        <dbReference type="Pfam" id="PF00294"/>
    </source>
</evidence>
<name>A0A8J7KBX5_9NEIS</name>
<dbReference type="GO" id="GO:0005524">
    <property type="term" value="F:ATP binding"/>
    <property type="evidence" value="ECO:0007669"/>
    <property type="project" value="UniProtKB-KW"/>
</dbReference>
<keyword evidence="4 7" id="KW-0418">Kinase</keyword>
<evidence type="ECO:0000256" key="5">
    <source>
        <dbReference type="ARBA" id="ARBA00022840"/>
    </source>
</evidence>
<comment type="caution">
    <text evidence="7">The sequence shown here is derived from an EMBL/GenBank/DDBJ whole genome shotgun (WGS) entry which is preliminary data.</text>
</comment>
<evidence type="ECO:0000313" key="8">
    <source>
        <dbReference type="Proteomes" id="UP000604481"/>
    </source>
</evidence>